<protein>
    <submittedName>
        <fullName evidence="1">Uncharacterized protein</fullName>
    </submittedName>
</protein>
<keyword evidence="2" id="KW-1185">Reference proteome</keyword>
<accession>A0ABQ2SV66</accession>
<gene>
    <name evidence="1" type="ORF">GCM10010285_21050</name>
</gene>
<organism evidence="1 2">
    <name type="scientific">Streptomyces pseudogriseolus</name>
    <name type="common">Streptomyces gancidicus</name>
    <name type="synonym">Streptomyces rubiginosus</name>
    <dbReference type="NCBI Taxonomy" id="36817"/>
    <lineage>
        <taxon>Bacteria</taxon>
        <taxon>Bacillati</taxon>
        <taxon>Actinomycetota</taxon>
        <taxon>Actinomycetes</taxon>
        <taxon>Kitasatosporales</taxon>
        <taxon>Streptomycetaceae</taxon>
        <taxon>Streptomyces</taxon>
        <taxon>Streptomyces pseudogriseolus group</taxon>
    </lineage>
</organism>
<sequence length="66" mass="7061">MMGGPEFPVDHAVPVSDSENEEVCVLRGLEQGMVCGAVDDVPVHDDAAFEGRPGWDCRAEESVGCR</sequence>
<evidence type="ECO:0000313" key="1">
    <source>
        <dbReference type="EMBL" id="GGS41418.1"/>
    </source>
</evidence>
<comment type="caution">
    <text evidence="1">The sequence shown here is derived from an EMBL/GenBank/DDBJ whole genome shotgun (WGS) entry which is preliminary data.</text>
</comment>
<proteinExistence type="predicted"/>
<reference evidence="2" key="1">
    <citation type="journal article" date="2019" name="Int. J. Syst. Evol. Microbiol.">
        <title>The Global Catalogue of Microorganisms (GCM) 10K type strain sequencing project: providing services to taxonomists for standard genome sequencing and annotation.</title>
        <authorList>
            <consortium name="The Broad Institute Genomics Platform"/>
            <consortium name="The Broad Institute Genome Sequencing Center for Infectious Disease"/>
            <person name="Wu L."/>
            <person name="Ma J."/>
        </authorList>
    </citation>
    <scope>NUCLEOTIDE SEQUENCE [LARGE SCALE GENOMIC DNA]</scope>
    <source>
        <strain evidence="2">JCM 4416</strain>
    </source>
</reference>
<name>A0ABQ2SV66_STREZ</name>
<dbReference type="Proteomes" id="UP000597853">
    <property type="component" value="Unassembled WGS sequence"/>
</dbReference>
<dbReference type="EMBL" id="BMTX01000004">
    <property type="protein sequence ID" value="GGS41418.1"/>
    <property type="molecule type" value="Genomic_DNA"/>
</dbReference>
<evidence type="ECO:0000313" key="2">
    <source>
        <dbReference type="Proteomes" id="UP000597853"/>
    </source>
</evidence>